<evidence type="ECO:0000256" key="1">
    <source>
        <dbReference type="SAM" id="SignalP"/>
    </source>
</evidence>
<dbReference type="Proteomes" id="UP001595547">
    <property type="component" value="Unassembled WGS sequence"/>
</dbReference>
<feature type="chain" id="PRO_5047381121" evidence="1">
    <location>
        <begin position="28"/>
        <end position="198"/>
    </location>
</feature>
<dbReference type="InterPro" id="IPR021308">
    <property type="entry name" value="GfcB"/>
</dbReference>
<keyword evidence="3" id="KW-1185">Reference proteome</keyword>
<gene>
    <name evidence="2" type="ORF">ACFOGH_16915</name>
</gene>
<accession>A0ABV7J531</accession>
<dbReference type="Pfam" id="PF11102">
    <property type="entry name" value="YjbF"/>
    <property type="match status" value="1"/>
</dbReference>
<organism evidence="2 3">
    <name type="scientific">Cypionkella sinensis</name>
    <dbReference type="NCBI Taxonomy" id="1756043"/>
    <lineage>
        <taxon>Bacteria</taxon>
        <taxon>Pseudomonadati</taxon>
        <taxon>Pseudomonadota</taxon>
        <taxon>Alphaproteobacteria</taxon>
        <taxon>Rhodobacterales</taxon>
        <taxon>Paracoccaceae</taxon>
        <taxon>Cypionkella</taxon>
    </lineage>
</organism>
<dbReference type="InterPro" id="IPR023373">
    <property type="entry name" value="YmcC_sf"/>
</dbReference>
<dbReference type="Gene3D" id="2.40.360.10">
    <property type="entry name" value="YmcC-like"/>
    <property type="match status" value="1"/>
</dbReference>
<reference evidence="3" key="1">
    <citation type="journal article" date="2019" name="Int. J. Syst. Evol. Microbiol.">
        <title>The Global Catalogue of Microorganisms (GCM) 10K type strain sequencing project: providing services to taxonomists for standard genome sequencing and annotation.</title>
        <authorList>
            <consortium name="The Broad Institute Genomics Platform"/>
            <consortium name="The Broad Institute Genome Sequencing Center for Infectious Disease"/>
            <person name="Wu L."/>
            <person name="Ma J."/>
        </authorList>
    </citation>
    <scope>NUCLEOTIDE SEQUENCE [LARGE SCALE GENOMIC DNA]</scope>
    <source>
        <strain evidence="3">KCTC 52039</strain>
    </source>
</reference>
<name>A0ABV7J531_9RHOB</name>
<evidence type="ECO:0000313" key="3">
    <source>
        <dbReference type="Proteomes" id="UP001595547"/>
    </source>
</evidence>
<proteinExistence type="predicted"/>
<protein>
    <submittedName>
        <fullName evidence="2">YjbF family lipoprotein</fullName>
    </submittedName>
</protein>
<dbReference type="RefSeq" id="WP_380074343.1">
    <property type="nucleotide sequence ID" value="NZ_JBHRTO010000002.1"/>
</dbReference>
<sequence>MGAVLEMNVPRSLVTFAAVLALAGCNAATMQAVASRVIGPAGAPAVKPAAGAPQIWLTLFSRGIKFPMTQISQRDGVTIYAAKDGVQVFLRNGILIGTRGFGRDLMSADAPTPAGLRAGAAHQRSYYDLDGTDTTIRHVFTCTVERDSAANNAIAEACTADIGTIRNQYWLDSAGSVIKSKQWVSQGVGYAAVERKDG</sequence>
<dbReference type="SUPFAM" id="SSF159270">
    <property type="entry name" value="YmcC-like"/>
    <property type="match status" value="1"/>
</dbReference>
<dbReference type="EMBL" id="JBHRTO010000002">
    <property type="protein sequence ID" value="MFC3182681.1"/>
    <property type="molecule type" value="Genomic_DNA"/>
</dbReference>
<keyword evidence="2" id="KW-0449">Lipoprotein</keyword>
<keyword evidence="1" id="KW-0732">Signal</keyword>
<comment type="caution">
    <text evidence="2">The sequence shown here is derived from an EMBL/GenBank/DDBJ whole genome shotgun (WGS) entry which is preliminary data.</text>
</comment>
<evidence type="ECO:0000313" key="2">
    <source>
        <dbReference type="EMBL" id="MFC3182681.1"/>
    </source>
</evidence>
<feature type="signal peptide" evidence="1">
    <location>
        <begin position="1"/>
        <end position="27"/>
    </location>
</feature>